<protein>
    <recommendedName>
        <fullName evidence="2">SHOCT domain-containing protein</fullName>
    </recommendedName>
</protein>
<comment type="caution">
    <text evidence="3">The sequence shown here is derived from an EMBL/GenBank/DDBJ whole genome shotgun (WGS) entry which is preliminary data.</text>
</comment>
<feature type="domain" description="SHOCT" evidence="2">
    <location>
        <begin position="81"/>
        <end position="108"/>
    </location>
</feature>
<reference evidence="3 4" key="1">
    <citation type="journal article" date="2023" name="Int. J. Syst. Evol. Microbiol.">
        <title>Arthrobacter mangrovi sp. nov., an actinobacterium isolated from the rhizosphere of a mangrove.</title>
        <authorList>
            <person name="Hamada M."/>
            <person name="Saitou S."/>
            <person name="Enomoto N."/>
            <person name="Nanri K."/>
            <person name="Hidaka K."/>
            <person name="Miura T."/>
            <person name="Tamura T."/>
        </authorList>
    </citation>
    <scope>NUCLEOTIDE SEQUENCE [LARGE SCALE GENOMIC DNA]</scope>
    <source>
        <strain evidence="3 4">NBRC 112813</strain>
    </source>
</reference>
<name>A0ABQ5MU37_9MICC</name>
<dbReference type="InterPro" id="IPR018649">
    <property type="entry name" value="SHOCT"/>
</dbReference>
<evidence type="ECO:0000313" key="4">
    <source>
        <dbReference type="Proteomes" id="UP001209654"/>
    </source>
</evidence>
<dbReference type="EMBL" id="BRVS01000007">
    <property type="protein sequence ID" value="GLB67448.1"/>
    <property type="molecule type" value="Genomic_DNA"/>
</dbReference>
<evidence type="ECO:0000259" key="2">
    <source>
        <dbReference type="Pfam" id="PF09851"/>
    </source>
</evidence>
<proteinExistence type="predicted"/>
<gene>
    <name evidence="3" type="ORF">AHIS1636_18880</name>
</gene>
<feature type="region of interest" description="Disordered" evidence="1">
    <location>
        <begin position="35"/>
        <end position="55"/>
    </location>
</feature>
<dbReference type="Proteomes" id="UP001209654">
    <property type="component" value="Unassembled WGS sequence"/>
</dbReference>
<keyword evidence="4" id="KW-1185">Reference proteome</keyword>
<dbReference type="Pfam" id="PF09851">
    <property type="entry name" value="SHOCT"/>
    <property type="match status" value="1"/>
</dbReference>
<evidence type="ECO:0000313" key="3">
    <source>
        <dbReference type="EMBL" id="GLB67448.1"/>
    </source>
</evidence>
<evidence type="ECO:0000256" key="1">
    <source>
        <dbReference type="SAM" id="MobiDB-lite"/>
    </source>
</evidence>
<sequence>MGLLRGVARTAVVAGTATAVSGRVQRRQQARWDAQAQQQYAQNEPAQPQYAQPQYAQQAYVQPTYETASAQAAAPAADPLEQLKTLGDLKAQGILTEAEFQAQKAKILGG</sequence>
<organism evidence="3 4">
    <name type="scientific">Arthrobacter mangrovi</name>
    <dbReference type="NCBI Taxonomy" id="2966350"/>
    <lineage>
        <taxon>Bacteria</taxon>
        <taxon>Bacillati</taxon>
        <taxon>Actinomycetota</taxon>
        <taxon>Actinomycetes</taxon>
        <taxon>Micrococcales</taxon>
        <taxon>Micrococcaceae</taxon>
        <taxon>Arthrobacter</taxon>
    </lineage>
</organism>
<accession>A0ABQ5MU37</accession>